<keyword evidence="4" id="KW-0813">Transport</keyword>
<dbReference type="GO" id="GO:0031267">
    <property type="term" value="F:small GTPase binding"/>
    <property type="evidence" value="ECO:0007669"/>
    <property type="project" value="InterPro"/>
</dbReference>
<dbReference type="SMART" id="SM01140">
    <property type="entry name" value="Drf_GBD"/>
    <property type="match status" value="1"/>
</dbReference>
<evidence type="ECO:0000256" key="7">
    <source>
        <dbReference type="ARBA" id="ARBA00023034"/>
    </source>
</evidence>
<dbReference type="InterPro" id="IPR014768">
    <property type="entry name" value="GBD/FH3_dom"/>
</dbReference>
<evidence type="ECO:0000256" key="5">
    <source>
        <dbReference type="ARBA" id="ARBA00022824"/>
    </source>
</evidence>
<keyword evidence="7" id="KW-0333">Golgi apparatus</keyword>
<comment type="subcellular location">
    <subcellularLocation>
        <location evidence="2">Endoplasmic reticulum</location>
    </subcellularLocation>
    <subcellularLocation>
        <location evidence="1">Golgi apparatus</location>
        <location evidence="1">cis-Golgi network</location>
    </subcellularLocation>
</comment>
<dbReference type="Gene3D" id="6.10.30.30">
    <property type="match status" value="1"/>
</dbReference>
<keyword evidence="6" id="KW-0931">ER-Golgi transport</keyword>
<evidence type="ECO:0000256" key="3">
    <source>
        <dbReference type="ARBA" id="ARBA00006218"/>
    </source>
</evidence>
<dbReference type="Gene3D" id="3.30.1380.20">
    <property type="entry name" value="Trafficking protein particle complex subunit 3"/>
    <property type="match status" value="1"/>
</dbReference>
<feature type="region of interest" description="Disordered" evidence="8">
    <location>
        <begin position="968"/>
        <end position="1084"/>
    </location>
</feature>
<keyword evidence="5" id="KW-0256">Endoplasmic reticulum</keyword>
<dbReference type="SUPFAM" id="SSF48371">
    <property type="entry name" value="ARM repeat"/>
    <property type="match status" value="1"/>
</dbReference>
<evidence type="ECO:0000259" key="10">
    <source>
        <dbReference type="PROSITE" id="PS51444"/>
    </source>
</evidence>
<dbReference type="InterPro" id="IPR042201">
    <property type="entry name" value="FH2_Formin_sf"/>
</dbReference>
<feature type="compositionally biased region" description="Pro residues" evidence="8">
    <location>
        <begin position="1008"/>
        <end position="1078"/>
    </location>
</feature>
<dbReference type="InterPro" id="IPR016721">
    <property type="entry name" value="Bet3"/>
</dbReference>
<dbReference type="InterPro" id="IPR016024">
    <property type="entry name" value="ARM-type_fold"/>
</dbReference>
<dbReference type="EMBL" id="JAUCMV010000002">
    <property type="protein sequence ID" value="KAK0417006.1"/>
    <property type="molecule type" value="Genomic_DNA"/>
</dbReference>
<evidence type="ECO:0000256" key="8">
    <source>
        <dbReference type="SAM" id="MobiDB-lite"/>
    </source>
</evidence>
<dbReference type="GO" id="GO:0030008">
    <property type="term" value="C:TRAPP complex"/>
    <property type="evidence" value="ECO:0007669"/>
    <property type="project" value="InterPro"/>
</dbReference>
<dbReference type="InterPro" id="IPR011989">
    <property type="entry name" value="ARM-like"/>
</dbReference>
<dbReference type="PANTHER" id="PTHR45691">
    <property type="entry name" value="PROTEIN DIAPHANOUS"/>
    <property type="match status" value="1"/>
</dbReference>
<dbReference type="Gene3D" id="1.25.10.10">
    <property type="entry name" value="Leucine-rich Repeat Variant"/>
    <property type="match status" value="1"/>
</dbReference>
<proteinExistence type="inferred from homology"/>
<dbReference type="GO" id="GO:0005794">
    <property type="term" value="C:Golgi apparatus"/>
    <property type="evidence" value="ECO:0007669"/>
    <property type="project" value="UniProtKB-SubCell"/>
</dbReference>
<feature type="region of interest" description="Disordered" evidence="8">
    <location>
        <begin position="1536"/>
        <end position="1571"/>
    </location>
</feature>
<evidence type="ECO:0000256" key="4">
    <source>
        <dbReference type="ARBA" id="ARBA00022448"/>
    </source>
</evidence>
<dbReference type="GO" id="GO:0005783">
    <property type="term" value="C:endoplasmic reticulum"/>
    <property type="evidence" value="ECO:0007669"/>
    <property type="project" value="UniProtKB-SubCell"/>
</dbReference>
<dbReference type="InterPro" id="IPR024096">
    <property type="entry name" value="NO_sig/Golgi_transp_ligand-bd"/>
</dbReference>
<feature type="region of interest" description="Disordered" evidence="8">
    <location>
        <begin position="1635"/>
        <end position="1659"/>
    </location>
</feature>
<dbReference type="InterPro" id="IPR007194">
    <property type="entry name" value="TRAPP_component"/>
</dbReference>
<dbReference type="CDD" id="cd14942">
    <property type="entry name" value="TRAPPC3_bet3"/>
    <property type="match status" value="1"/>
</dbReference>
<dbReference type="InterPro" id="IPR010472">
    <property type="entry name" value="FH3_dom"/>
</dbReference>
<dbReference type="SMART" id="SM00498">
    <property type="entry name" value="FH2"/>
    <property type="match status" value="1"/>
</dbReference>
<gene>
    <name evidence="11" type="ORF">QR680_012789</name>
</gene>
<evidence type="ECO:0000259" key="9">
    <source>
        <dbReference type="PROSITE" id="PS51232"/>
    </source>
</evidence>
<feature type="domain" description="GBD/FH3" evidence="9">
    <location>
        <begin position="512"/>
        <end position="914"/>
    </location>
</feature>
<dbReference type="PROSITE" id="PS51444">
    <property type="entry name" value="FH2"/>
    <property type="match status" value="1"/>
</dbReference>
<reference evidence="11" key="1">
    <citation type="submission" date="2023-06" db="EMBL/GenBank/DDBJ databases">
        <title>Genomic analysis of the entomopathogenic nematode Steinernema hermaphroditum.</title>
        <authorList>
            <person name="Schwarz E.M."/>
            <person name="Heppert J.K."/>
            <person name="Baniya A."/>
            <person name="Schwartz H.T."/>
            <person name="Tan C.-H."/>
            <person name="Antoshechkin I."/>
            <person name="Sternberg P.W."/>
            <person name="Goodrich-Blair H."/>
            <person name="Dillman A.R."/>
        </authorList>
    </citation>
    <scope>NUCLEOTIDE SEQUENCE</scope>
    <source>
        <strain evidence="11">PS9179</strain>
        <tissue evidence="11">Whole animal</tissue>
    </source>
</reference>
<dbReference type="Pfam" id="PF02181">
    <property type="entry name" value="FH2"/>
    <property type="match status" value="1"/>
</dbReference>
<dbReference type="SUPFAM" id="SSF111126">
    <property type="entry name" value="Ligand-binding domain in the NO signalling and Golgi transport"/>
    <property type="match status" value="1"/>
</dbReference>
<feature type="region of interest" description="Disordered" evidence="8">
    <location>
        <begin position="189"/>
        <end position="221"/>
    </location>
</feature>
<dbReference type="Pfam" id="PF06367">
    <property type="entry name" value="Drf_FH3"/>
    <property type="match status" value="1"/>
</dbReference>
<evidence type="ECO:0008006" key="13">
    <source>
        <dbReference type="Google" id="ProtNLM"/>
    </source>
</evidence>
<dbReference type="Pfam" id="PF06371">
    <property type="entry name" value="Drf_GBD"/>
    <property type="match status" value="1"/>
</dbReference>
<evidence type="ECO:0000313" key="11">
    <source>
        <dbReference type="EMBL" id="KAK0417006.1"/>
    </source>
</evidence>
<comment type="caution">
    <text evidence="11">The sequence shown here is derived from an EMBL/GenBank/DDBJ whole genome shotgun (WGS) entry which is preliminary data.</text>
</comment>
<dbReference type="GO" id="GO:0030041">
    <property type="term" value="P:actin filament polymerization"/>
    <property type="evidence" value="ECO:0007669"/>
    <property type="project" value="TreeGrafter"/>
</dbReference>
<accession>A0AA39I377</accession>
<feature type="compositionally biased region" description="Pro residues" evidence="8">
    <location>
        <begin position="991"/>
        <end position="1001"/>
    </location>
</feature>
<dbReference type="SMART" id="SM01139">
    <property type="entry name" value="Drf_FH3"/>
    <property type="match status" value="1"/>
</dbReference>
<dbReference type="InterPro" id="IPR015425">
    <property type="entry name" value="FH2_Formin"/>
</dbReference>
<sequence length="1659" mass="184799">MSKQSKTGGVVDSRKMSGELFTLTYGALVADLIRDFERPAAVNRQLDKMGYNIGLRLADDLLAKNAHIGRCTDLHQVADVIAKTALKNYLGVSAQITNWSSNNDEFSMVFESNPLTEFVEIPPELSELRYSQIICGAIRGAMESLHMEVTALFEFYKSTFLPAKMTRAYEGYESELELILGALGGAPAVEQSSSTRSGTAEPRDWTGHGSPAADKQPSANKSLLEAVDEPTDKEMLEFIQQTLRHRRERDIKRAAETKGKAKKNEEEEYVLDEKIGLDRIHNYKARVHSQEEFGLKTDAVNELASKMDASFQAIILSLLHNTRVHMVAVISMGQGSCHEKTEPQMLPFFFTSSSTSDDDEEIPAEFSGSGRATATILTLRVGEGHSQTDKAFKLVATNPTDQRTLPPSLLLTSLIGLVFAIRFLGATIDSMFSRKKEKDKEKSNEGVQNDSKASYTSMQVNIFYVFLLNELIFPSWKLLSKRKPKAKLVNSVSMKPSEVYGQSEMALEEAPLKGMSDSEIDKLFRDVMKDSNVTGDKLEQNCNTMRRDMKIRLIAQSKRKEAKNSPVDLCRKMQMLKEGKSHNFAEVTEKVRVTLQSESVSWIEQFGKAGGARLLEDMMGRLIETLEAIRTGDLRYAEVPEEKIISALYDAVQGARSFINAWPGIKATFKTDSKLSYRLIQGLYVTNSRDNQSDLNDGLCFQIIKLLSVICFLGGGESEDSEYFEISGHAMIMRDLTDVGTERKVPRFACITKCLTHRRADVVKCGINVVNVLLSKADDSVETDWMFRMHYRSEFMRSGMRDAIPYIERMCEEYPEVANAYKVFEAERRADYEDFVARYENLKGTYDSVDDCIEMVKRRVEGDDRHPMISYFRLIESCVSEIVFGDVGCDPDFDNKFVFQTSIGDILDQLDESAGADLSAHMNKRLEQATLAKQEAVAKQTQYYEKIAEFKNEVLQLRAHIADHTKPLPPATVCTLPPPAADSNLPKATGGPPPPPPPPGLPRVTGGPPRPAVPPGVKAGPPPPPPPLPGITGGPPAPPPPPPLGRAGGPPPPPPPPGVRGPPGPPPPPGGYGPPGPPGFVTAAARPEVPDYLQKRQKYKVDGPMKKIAWNAAVINPFKVEKESFWVSAKDRLEDDDLRAFQEKFATATAVHGSDSCESISSRATKKVKMAIIITDEKVLKALSILQASCKLSLKEWHRGLLEIDESVLPVNALQQLRSALPPVDQIKQLKEMDPKTFDEMVEAEQFIATIGQISGLPLRLDMIIFKMRLNEMLSDVKPGIAALIESCDEIRKSSGFSMFLDMVLQVGNMMSQSSKAHKDTYAFELSVLTKLRDTKDKENSHTLLHELIEMLRRKSKGRYSTFILDDFGHIPTAARTNEEVLNQGINQLKGCVNKLENCLKTYVKQSEGDRFLEKFAPFLAEAKSEVETVQNMHKTMIAKWTCLSKFYSFDPAKYKMEAFFGDMKTFKDQYEACYKELEMEKEREERKKTKRQPFATLTNSIPNFAAPVGTPIIRTDKKSTGVVDEIEKIIDTGGLLRGRTPRNGPKTARGRNALQRKKSKADVTDELTPTFQRPDNYKVRRKGQPTVQVCGETRTIIGRTSANENVQPASSSSGTLTTDAIRTITEELKLRNFSLKKVPAPTQQLPDSENSPPPPDPR</sequence>
<feature type="domain" description="FH2" evidence="10">
    <location>
        <begin position="1095"/>
        <end position="1497"/>
    </location>
</feature>
<evidence type="ECO:0000256" key="1">
    <source>
        <dbReference type="ARBA" id="ARBA00004222"/>
    </source>
</evidence>
<dbReference type="InterPro" id="IPR010473">
    <property type="entry name" value="GTPase-bd"/>
</dbReference>
<dbReference type="Pfam" id="PF04051">
    <property type="entry name" value="TRAPP"/>
    <property type="match status" value="1"/>
</dbReference>
<dbReference type="GO" id="GO:0048193">
    <property type="term" value="P:Golgi vesicle transport"/>
    <property type="evidence" value="ECO:0007669"/>
    <property type="project" value="InterPro"/>
</dbReference>
<dbReference type="Gene3D" id="1.10.238.150">
    <property type="entry name" value="Formin, FH3 diaphanous domain"/>
    <property type="match status" value="1"/>
</dbReference>
<name>A0AA39I377_9BILA</name>
<evidence type="ECO:0000313" key="12">
    <source>
        <dbReference type="Proteomes" id="UP001175271"/>
    </source>
</evidence>
<evidence type="ECO:0000256" key="2">
    <source>
        <dbReference type="ARBA" id="ARBA00004240"/>
    </source>
</evidence>
<dbReference type="PANTHER" id="PTHR45691:SF6">
    <property type="entry name" value="PROTEIN DIAPHANOUS"/>
    <property type="match status" value="1"/>
</dbReference>
<dbReference type="SUPFAM" id="SSF101447">
    <property type="entry name" value="Formin homology 2 domain (FH2 domain)"/>
    <property type="match status" value="1"/>
</dbReference>
<organism evidence="11 12">
    <name type="scientific">Steinernema hermaphroditum</name>
    <dbReference type="NCBI Taxonomy" id="289476"/>
    <lineage>
        <taxon>Eukaryota</taxon>
        <taxon>Metazoa</taxon>
        <taxon>Ecdysozoa</taxon>
        <taxon>Nematoda</taxon>
        <taxon>Chromadorea</taxon>
        <taxon>Rhabditida</taxon>
        <taxon>Tylenchina</taxon>
        <taxon>Panagrolaimomorpha</taxon>
        <taxon>Strongyloidoidea</taxon>
        <taxon>Steinernematidae</taxon>
        <taxon>Steinernema</taxon>
    </lineage>
</organism>
<protein>
    <recommendedName>
        <fullName evidence="13">FH2 domain-containing protein</fullName>
    </recommendedName>
</protein>
<dbReference type="PROSITE" id="PS51232">
    <property type="entry name" value="GBD_FH3"/>
    <property type="match status" value="1"/>
</dbReference>
<dbReference type="GO" id="GO:0003779">
    <property type="term" value="F:actin binding"/>
    <property type="evidence" value="ECO:0007669"/>
    <property type="project" value="InterPro"/>
</dbReference>
<keyword evidence="12" id="KW-1185">Reference proteome</keyword>
<comment type="similarity">
    <text evidence="3">Belongs to the TRAPP small subunits family. BET3 subfamily.</text>
</comment>
<dbReference type="GO" id="GO:0005884">
    <property type="term" value="C:actin filament"/>
    <property type="evidence" value="ECO:0007669"/>
    <property type="project" value="TreeGrafter"/>
</dbReference>
<dbReference type="Gene3D" id="1.20.58.2220">
    <property type="entry name" value="Formin, FH2 domain"/>
    <property type="match status" value="1"/>
</dbReference>
<evidence type="ECO:0000256" key="6">
    <source>
        <dbReference type="ARBA" id="ARBA00022892"/>
    </source>
</evidence>
<dbReference type="InterPro" id="IPR051412">
    <property type="entry name" value="Formin_Homology_Diaphanous_sf"/>
</dbReference>
<dbReference type="Proteomes" id="UP001175271">
    <property type="component" value="Unassembled WGS sequence"/>
</dbReference>